<comment type="caution">
    <text evidence="1">The sequence shown here is derived from an EMBL/GenBank/DDBJ whole genome shotgun (WGS) entry which is preliminary data.</text>
</comment>
<reference evidence="1" key="1">
    <citation type="submission" date="2021-06" db="EMBL/GenBank/DDBJ databases">
        <title>Parelaphostrongylus tenuis whole genome reference sequence.</title>
        <authorList>
            <person name="Garwood T.J."/>
            <person name="Larsen P.A."/>
            <person name="Fountain-Jones N.M."/>
            <person name="Garbe J.R."/>
            <person name="Macchietto M.G."/>
            <person name="Kania S.A."/>
            <person name="Gerhold R.W."/>
            <person name="Richards J.E."/>
            <person name="Wolf T.M."/>
        </authorList>
    </citation>
    <scope>NUCLEOTIDE SEQUENCE</scope>
    <source>
        <strain evidence="1">MNPRO001-30</strain>
        <tissue evidence="1">Meninges</tissue>
    </source>
</reference>
<dbReference type="Proteomes" id="UP001196413">
    <property type="component" value="Unassembled WGS sequence"/>
</dbReference>
<gene>
    <name evidence="1" type="ORF">KIN20_032601</name>
</gene>
<protein>
    <submittedName>
        <fullName evidence="1">Uncharacterized protein</fullName>
    </submittedName>
</protein>
<name>A0AAD5R6Q8_PARTN</name>
<evidence type="ECO:0000313" key="1">
    <source>
        <dbReference type="EMBL" id="KAJ1370798.1"/>
    </source>
</evidence>
<accession>A0AAD5R6Q8</accession>
<dbReference type="AlphaFoldDB" id="A0AAD5R6Q8"/>
<dbReference type="EMBL" id="JAHQIW010006862">
    <property type="protein sequence ID" value="KAJ1370798.1"/>
    <property type="molecule type" value="Genomic_DNA"/>
</dbReference>
<proteinExistence type="predicted"/>
<keyword evidence="2" id="KW-1185">Reference proteome</keyword>
<evidence type="ECO:0000313" key="2">
    <source>
        <dbReference type="Proteomes" id="UP001196413"/>
    </source>
</evidence>
<organism evidence="1 2">
    <name type="scientific">Parelaphostrongylus tenuis</name>
    <name type="common">Meningeal worm</name>
    <dbReference type="NCBI Taxonomy" id="148309"/>
    <lineage>
        <taxon>Eukaryota</taxon>
        <taxon>Metazoa</taxon>
        <taxon>Ecdysozoa</taxon>
        <taxon>Nematoda</taxon>
        <taxon>Chromadorea</taxon>
        <taxon>Rhabditida</taxon>
        <taxon>Rhabditina</taxon>
        <taxon>Rhabditomorpha</taxon>
        <taxon>Strongyloidea</taxon>
        <taxon>Metastrongylidae</taxon>
        <taxon>Parelaphostrongylus</taxon>
    </lineage>
</organism>
<sequence>MGAIYKVIDKNRRNFSAALKVEDDRDGGGVLKLEVSFTPATANDEGNIEVIRFWKDAQL</sequence>